<dbReference type="EMBL" id="CP063849">
    <property type="protein sequence ID" value="QOY86097.1"/>
    <property type="molecule type" value="Genomic_DNA"/>
</dbReference>
<keyword evidence="2" id="KW-1185">Reference proteome</keyword>
<organism evidence="1 2">
    <name type="scientific">Paludibaculum fermentans</name>
    <dbReference type="NCBI Taxonomy" id="1473598"/>
    <lineage>
        <taxon>Bacteria</taxon>
        <taxon>Pseudomonadati</taxon>
        <taxon>Acidobacteriota</taxon>
        <taxon>Terriglobia</taxon>
        <taxon>Bryobacterales</taxon>
        <taxon>Bryobacteraceae</taxon>
        <taxon>Paludibaculum</taxon>
    </lineage>
</organism>
<gene>
    <name evidence="1" type="ORF">IRI77_25235</name>
</gene>
<name>A0A7S7NLZ3_PALFE</name>
<dbReference type="Proteomes" id="UP000593892">
    <property type="component" value="Chromosome"/>
</dbReference>
<evidence type="ECO:0000313" key="1">
    <source>
        <dbReference type="EMBL" id="QOY86097.1"/>
    </source>
</evidence>
<dbReference type="RefSeq" id="WP_194447766.1">
    <property type="nucleotide sequence ID" value="NZ_CP063849.1"/>
</dbReference>
<sequence length="92" mass="10762">MTPIERVRAELARYQHLLLTFEAGLDSSGGVELVIRLKTEVPGAHVYHAPIHPRDIQHAQFPWTFQKYLYDCLHDYLCEMFISNPQEREPRA</sequence>
<evidence type="ECO:0000313" key="2">
    <source>
        <dbReference type="Proteomes" id="UP000593892"/>
    </source>
</evidence>
<dbReference type="KEGG" id="pfer:IRI77_25235"/>
<dbReference type="AlphaFoldDB" id="A0A7S7NLZ3"/>
<protein>
    <submittedName>
        <fullName evidence="1">Uncharacterized protein</fullName>
    </submittedName>
</protein>
<accession>A0A7S7NLZ3</accession>
<reference evidence="1 2" key="1">
    <citation type="submission" date="2020-10" db="EMBL/GenBank/DDBJ databases">
        <title>Complete genome sequence of Paludibaculum fermentans P105T, a facultatively anaerobic acidobacterium capable of dissimilatory Fe(III) reduction.</title>
        <authorList>
            <person name="Dedysh S.N."/>
            <person name="Beletsky A.V."/>
            <person name="Kulichevskaya I.S."/>
            <person name="Mardanov A.V."/>
            <person name="Ravin N.V."/>
        </authorList>
    </citation>
    <scope>NUCLEOTIDE SEQUENCE [LARGE SCALE GENOMIC DNA]</scope>
    <source>
        <strain evidence="1 2">P105</strain>
    </source>
</reference>
<proteinExistence type="predicted"/>